<dbReference type="CDD" id="cd00118">
    <property type="entry name" value="LysM"/>
    <property type="match status" value="1"/>
</dbReference>
<feature type="region of interest" description="Disordered" evidence="1">
    <location>
        <begin position="650"/>
        <end position="792"/>
    </location>
</feature>
<reference evidence="3 4" key="1">
    <citation type="submission" date="2014-09" db="EMBL/GenBank/DDBJ databases">
        <authorList>
            <person name="Magalhaes I.L.F."/>
            <person name="Oliveira U."/>
            <person name="Santos F.R."/>
            <person name="Vidigal T.H.D.A."/>
            <person name="Brescovit A.D."/>
            <person name="Santos A.J."/>
        </authorList>
    </citation>
    <scope>NUCLEOTIDE SEQUENCE [LARGE SCALE GENOMIC DNA]</scope>
</reference>
<accession>A0A0P1BJX7</accession>
<dbReference type="SUPFAM" id="SSF54106">
    <property type="entry name" value="LysM domain"/>
    <property type="match status" value="1"/>
</dbReference>
<feature type="domain" description="LysM" evidence="2">
    <location>
        <begin position="170"/>
        <end position="214"/>
    </location>
</feature>
<proteinExistence type="predicted"/>
<organism evidence="3 4">
    <name type="scientific">Ceraceosorus bombacis</name>
    <dbReference type="NCBI Taxonomy" id="401625"/>
    <lineage>
        <taxon>Eukaryota</taxon>
        <taxon>Fungi</taxon>
        <taxon>Dikarya</taxon>
        <taxon>Basidiomycota</taxon>
        <taxon>Ustilaginomycotina</taxon>
        <taxon>Exobasidiomycetes</taxon>
        <taxon>Ceraceosorales</taxon>
        <taxon>Ceraceosoraceae</taxon>
        <taxon>Ceraceosorus</taxon>
    </lineage>
</organism>
<dbReference type="InterPro" id="IPR018392">
    <property type="entry name" value="LysM"/>
</dbReference>
<keyword evidence="4" id="KW-1185">Reference proteome</keyword>
<dbReference type="Pfam" id="PF01476">
    <property type="entry name" value="LysM"/>
    <property type="match status" value="1"/>
</dbReference>
<feature type="region of interest" description="Disordered" evidence="1">
    <location>
        <begin position="398"/>
        <end position="516"/>
    </location>
</feature>
<dbReference type="STRING" id="401625.A0A0P1BJX7"/>
<feature type="region of interest" description="Disordered" evidence="1">
    <location>
        <begin position="550"/>
        <end position="622"/>
    </location>
</feature>
<dbReference type="SMART" id="SM00257">
    <property type="entry name" value="LysM"/>
    <property type="match status" value="1"/>
</dbReference>
<feature type="region of interest" description="Disordered" evidence="1">
    <location>
        <begin position="277"/>
        <end position="364"/>
    </location>
</feature>
<feature type="compositionally biased region" description="Polar residues" evidence="1">
    <location>
        <begin position="23"/>
        <end position="43"/>
    </location>
</feature>
<evidence type="ECO:0000256" key="1">
    <source>
        <dbReference type="SAM" id="MobiDB-lite"/>
    </source>
</evidence>
<feature type="compositionally biased region" description="Polar residues" evidence="1">
    <location>
        <begin position="404"/>
        <end position="413"/>
    </location>
</feature>
<dbReference type="OrthoDB" id="2107166at2759"/>
<protein>
    <recommendedName>
        <fullName evidence="2">LysM domain-containing protein</fullName>
    </recommendedName>
</protein>
<evidence type="ECO:0000313" key="4">
    <source>
        <dbReference type="Proteomes" id="UP000054845"/>
    </source>
</evidence>
<feature type="compositionally biased region" description="Polar residues" evidence="1">
    <location>
        <begin position="475"/>
        <end position="501"/>
    </location>
</feature>
<name>A0A0P1BJX7_9BASI</name>
<feature type="compositionally biased region" description="Low complexity" evidence="1">
    <location>
        <begin position="764"/>
        <end position="777"/>
    </location>
</feature>
<feature type="compositionally biased region" description="Low complexity" evidence="1">
    <location>
        <begin position="309"/>
        <end position="322"/>
    </location>
</feature>
<feature type="compositionally biased region" description="Polar residues" evidence="1">
    <location>
        <begin position="435"/>
        <end position="444"/>
    </location>
</feature>
<feature type="region of interest" description="Disordered" evidence="1">
    <location>
        <begin position="136"/>
        <end position="158"/>
    </location>
</feature>
<dbReference type="InterPro" id="IPR036779">
    <property type="entry name" value="LysM_dom_sf"/>
</dbReference>
<dbReference type="Gene3D" id="3.10.350.10">
    <property type="entry name" value="LysM domain"/>
    <property type="match status" value="1"/>
</dbReference>
<dbReference type="AlphaFoldDB" id="A0A0P1BJX7"/>
<dbReference type="PROSITE" id="PS51782">
    <property type="entry name" value="LYSM"/>
    <property type="match status" value="1"/>
</dbReference>
<evidence type="ECO:0000313" key="3">
    <source>
        <dbReference type="EMBL" id="CEH16251.1"/>
    </source>
</evidence>
<feature type="compositionally biased region" description="Low complexity" evidence="1">
    <location>
        <begin position="608"/>
        <end position="622"/>
    </location>
</feature>
<evidence type="ECO:0000259" key="2">
    <source>
        <dbReference type="PROSITE" id="PS51782"/>
    </source>
</evidence>
<feature type="compositionally biased region" description="Polar residues" evidence="1">
    <location>
        <begin position="654"/>
        <end position="664"/>
    </location>
</feature>
<dbReference type="Proteomes" id="UP000054845">
    <property type="component" value="Unassembled WGS sequence"/>
</dbReference>
<dbReference type="EMBL" id="CCYA01000278">
    <property type="protein sequence ID" value="CEH16251.1"/>
    <property type="molecule type" value="Genomic_DNA"/>
</dbReference>
<feature type="region of interest" description="Disordered" evidence="1">
    <location>
        <begin position="1"/>
        <end position="94"/>
    </location>
</feature>
<feature type="compositionally biased region" description="Basic and acidic residues" evidence="1">
    <location>
        <begin position="722"/>
        <end position="731"/>
    </location>
</feature>
<feature type="compositionally biased region" description="Low complexity" evidence="1">
    <location>
        <begin position="53"/>
        <end position="62"/>
    </location>
</feature>
<sequence length="792" mass="81928">MQRRVASAASPQTTNHESDTSHTRSVSDQADSSDAGPSNTSTLHPLFPSPHLSASRSPSPNISRRRRPAQDAQEEQRSSSSRLEDDESQNKGHTLPFQGTALQRIEGWFGIQPEATLGSLHGIGVSGKANRHANATSATATVASSSTPISTLPAPKSRSAASSATSRLVIQHLVQPADTLEGLALRYGTDARTLRQANGLWPGDSVQARRLVYIPLDKCTRGVEGLESKDAAISNGSIGPMTSFGLVSAPEEVEVSEAGGSDSLQASPAAFRIPLPATEEADVDHPNRPTQRRLMPRASESMLRQRTDSTISATSSATSSSIVPGAPPKVKRVPVQALSHFPPPAPSGSKGTARGPLEGSDEAGADFTFEEPEDIAPGESGVDDLLRLAEKARMLGHNGREDSFNSTAGSQAQPVDENPSVYLTSRSHGALHAESGSSVTSSLRMSGANEWKPNKWTFGASRAGANEVEGRASKPPSQTSGLSAPSSENTSSAALRTSNAGYNGWNDAPEPSLKAHTSGKVAHAYAGKGGKNKRVYAPLIPGNSVLDDLAAGLPPNPGPASNWARPISDSVPMPGSGSAGGTNQGSSSAARKGRLPPRGVQGGQPARATQGGSSTSSAGWGQLFSDTLRGRIKLEEALERGYQEVAASFEGGHTNATPTSQAGATGSIRGRHPHAQPHLAASPPERPSAELARQTLGRSAPVPDLPASNGASTAGGSGADGADPHELERLHSWGRGPPGTVDPAAFGSAEMLATPSSTREDPISSASTRGLSASSRGAARRRGVKEIDWTST</sequence>